<dbReference type="InterPro" id="IPR013149">
    <property type="entry name" value="ADH-like_C"/>
</dbReference>
<evidence type="ECO:0000256" key="8">
    <source>
        <dbReference type="ARBA" id="ARBA00030686"/>
    </source>
</evidence>
<dbReference type="SUPFAM" id="SSF51735">
    <property type="entry name" value="NAD(P)-binding Rossmann-fold domains"/>
    <property type="match status" value="1"/>
</dbReference>
<name>A0A1M7Y3X9_9BACT</name>
<dbReference type="NCBIfam" id="NF000996">
    <property type="entry name" value="PRK00105.1"/>
    <property type="match status" value="1"/>
</dbReference>
<dbReference type="STRING" id="1121416.SAMN02745220_01604"/>
<dbReference type="InterPro" id="IPR003200">
    <property type="entry name" value="Nict_dMeBzImd_PRibTrfase"/>
</dbReference>
<dbReference type="RefSeq" id="WP_073612930.1">
    <property type="nucleotide sequence ID" value="NZ_FRFE01000006.1"/>
</dbReference>
<keyword evidence="5 10" id="KW-0169">Cobalamin biosynthesis</keyword>
<dbReference type="OrthoDB" id="9781491at2"/>
<evidence type="ECO:0000313" key="14">
    <source>
        <dbReference type="Proteomes" id="UP000184603"/>
    </source>
</evidence>
<organism evidence="13 14">
    <name type="scientific">Desulfopila aestuarii DSM 18488</name>
    <dbReference type="NCBI Taxonomy" id="1121416"/>
    <lineage>
        <taxon>Bacteria</taxon>
        <taxon>Pseudomonadati</taxon>
        <taxon>Thermodesulfobacteriota</taxon>
        <taxon>Desulfobulbia</taxon>
        <taxon>Desulfobulbales</taxon>
        <taxon>Desulfocapsaceae</taxon>
        <taxon>Desulfopila</taxon>
    </lineage>
</organism>
<reference evidence="13 14" key="1">
    <citation type="submission" date="2016-12" db="EMBL/GenBank/DDBJ databases">
        <authorList>
            <person name="Song W.-J."/>
            <person name="Kurnit D.M."/>
        </authorList>
    </citation>
    <scope>NUCLEOTIDE SEQUENCE [LARGE SCALE GENOMIC DNA]</scope>
    <source>
        <strain evidence="13 14">DSM 18488</strain>
    </source>
</reference>
<evidence type="ECO:0000256" key="3">
    <source>
        <dbReference type="ARBA" id="ARBA00011991"/>
    </source>
</evidence>
<feature type="domain" description="Alcohol dehydrogenase-like C-terminal" evidence="11">
    <location>
        <begin position="163"/>
        <end position="283"/>
    </location>
</feature>
<dbReference type="PANTHER" id="PTHR43463:SF1">
    <property type="entry name" value="NICOTINATE-NUCLEOTIDE--DIMETHYLBENZIMIDAZOLE PHOSPHORIBOSYLTRANSFERASE"/>
    <property type="match status" value="1"/>
</dbReference>
<feature type="active site" description="Proton acceptor" evidence="10">
    <location>
        <position position="667"/>
    </location>
</feature>
<keyword evidence="7 10" id="KW-0808">Transferase</keyword>
<comment type="function">
    <text evidence="10">Catalyzes the synthesis of alpha-ribazole-5'-phosphate from nicotinate mononucleotide (NAMN) and 5,6-dimethylbenzimidazole (DMB).</text>
</comment>
<dbReference type="Gene3D" id="3.40.50.720">
    <property type="entry name" value="NAD(P)-binding Rossmann-like Domain"/>
    <property type="match status" value="1"/>
</dbReference>
<proteinExistence type="inferred from homology"/>
<gene>
    <name evidence="10" type="primary">cobT</name>
    <name evidence="13" type="ORF">SAMN02745220_01604</name>
</gene>
<evidence type="ECO:0000256" key="6">
    <source>
        <dbReference type="ARBA" id="ARBA00022676"/>
    </source>
</evidence>
<dbReference type="InterPro" id="IPR036087">
    <property type="entry name" value="Nict_dMeBzImd_PRibTrfase_sf"/>
</dbReference>
<dbReference type="Pfam" id="PF08240">
    <property type="entry name" value="ADH_N"/>
    <property type="match status" value="1"/>
</dbReference>
<dbReference type="Gene3D" id="3.90.180.10">
    <property type="entry name" value="Medium-chain alcohol dehydrogenases, catalytic domain"/>
    <property type="match status" value="1"/>
</dbReference>
<sequence length="701" mass="75897">MRLTLKESQNMVMEEQPVQPDVNSSAVTLTVSYCAICRTDAKMWREGHRDLALPRVLGHEFVGRDIATGQLFVSWPGMVCNSCRYCLTDRENLCESMRIIGFHADGGFSRQVCVPRDSLIMADETVDEMLLTFAEPIACVLNCMEQLKPQKDERLIIYGGGVVGMLAALAAKHVGCMVTVIERSAEKIARLSSFCDLNQIEIVKDTTAADFDLAINCCDSHIAFSQAITKLRKAGKLGFFSGLKKREDIESGLLNLIHYKELEMYGSYGPRRAHMAQAVKRIADWRDTLPLLVEKVIDPTEAEIAFAHILSGNALKYIIDFRGYMNEQSFLAPEIKFNSDAHQTAPSLSYYIEELIAEVNPVDRRIEPAARYKIDLKTKPLGALGRVEELAVQLSVIQQSLMPQVDSKHLFVFAGDHGVVDEGVSAFPAKVTVQMVENFLAGGAAINVFCRQYGIGLNVVDMGVNTTFTSHPLLIDKKVAPGTANFTVQPAMTQEQALAAIENGARAFLEKQAVSPCQIVGMGEMGIGNTSSAAAIICAVSGLSSSQVVGRGTGVDDEGLKRKREVIDRALRLHRPSPDNGLELLTKLGGYELAGIAGAVIAAASKGCCVVLDGIISTAAGLIAYLICPAVQGYLVAGHRSVEQGQQAALKHMGLTAIIDLDFRLGEGTGAAITMNLVDLACRTMREMASFEEAGVDSGNI</sequence>
<dbReference type="Gene3D" id="1.10.1610.10">
    <property type="match status" value="1"/>
</dbReference>
<comment type="similarity">
    <text evidence="2 10">Belongs to the CobT family.</text>
</comment>
<evidence type="ECO:0000256" key="1">
    <source>
        <dbReference type="ARBA" id="ARBA00005049"/>
    </source>
</evidence>
<dbReference type="Pfam" id="PF00107">
    <property type="entry name" value="ADH_zinc_N"/>
    <property type="match status" value="1"/>
</dbReference>
<dbReference type="HAMAP" id="MF_00230">
    <property type="entry name" value="CobT"/>
    <property type="match status" value="1"/>
</dbReference>
<dbReference type="InterPro" id="IPR036291">
    <property type="entry name" value="NAD(P)-bd_dom_sf"/>
</dbReference>
<dbReference type="PANTHER" id="PTHR43463">
    <property type="entry name" value="NICOTINATE-NUCLEOTIDE--DIMETHYLBENZIMIDAZOLE PHOSPHORIBOSYLTRANSFERASE"/>
    <property type="match status" value="1"/>
</dbReference>
<dbReference type="CDD" id="cd02439">
    <property type="entry name" value="DMB-PRT_CobT"/>
    <property type="match status" value="1"/>
</dbReference>
<dbReference type="SUPFAM" id="SSF50129">
    <property type="entry name" value="GroES-like"/>
    <property type="match status" value="1"/>
</dbReference>
<evidence type="ECO:0000256" key="2">
    <source>
        <dbReference type="ARBA" id="ARBA00007110"/>
    </source>
</evidence>
<dbReference type="InterPro" id="IPR013154">
    <property type="entry name" value="ADH-like_N"/>
</dbReference>
<dbReference type="Pfam" id="PF02277">
    <property type="entry name" value="DBI_PRT"/>
    <property type="match status" value="1"/>
</dbReference>
<evidence type="ECO:0000259" key="11">
    <source>
        <dbReference type="Pfam" id="PF00107"/>
    </source>
</evidence>
<evidence type="ECO:0000256" key="4">
    <source>
        <dbReference type="ARBA" id="ARBA00015486"/>
    </source>
</evidence>
<keyword evidence="6 10" id="KW-0328">Glycosyltransferase</keyword>
<comment type="pathway">
    <text evidence="1 10">Nucleoside biosynthesis; alpha-ribazole biosynthesis; alpha-ribazole from 5,6-dimethylbenzimidazole: step 1/2.</text>
</comment>
<dbReference type="UniPathway" id="UPA00061">
    <property type="reaction ID" value="UER00516"/>
</dbReference>
<dbReference type="EC" id="2.4.2.21" evidence="3 10"/>
<evidence type="ECO:0000259" key="12">
    <source>
        <dbReference type="Pfam" id="PF08240"/>
    </source>
</evidence>
<evidence type="ECO:0000256" key="9">
    <source>
        <dbReference type="ARBA" id="ARBA00047340"/>
    </source>
</evidence>
<evidence type="ECO:0000313" key="13">
    <source>
        <dbReference type="EMBL" id="SHO46709.1"/>
    </source>
</evidence>
<evidence type="ECO:0000256" key="10">
    <source>
        <dbReference type="HAMAP-Rule" id="MF_00230"/>
    </source>
</evidence>
<comment type="catalytic activity">
    <reaction evidence="9 10">
        <text>5,6-dimethylbenzimidazole + nicotinate beta-D-ribonucleotide = alpha-ribazole 5'-phosphate + nicotinate + H(+)</text>
        <dbReference type="Rhea" id="RHEA:11196"/>
        <dbReference type="ChEBI" id="CHEBI:15378"/>
        <dbReference type="ChEBI" id="CHEBI:15890"/>
        <dbReference type="ChEBI" id="CHEBI:32544"/>
        <dbReference type="ChEBI" id="CHEBI:57502"/>
        <dbReference type="ChEBI" id="CHEBI:57918"/>
        <dbReference type="EC" id="2.4.2.21"/>
    </reaction>
</comment>
<dbReference type="EMBL" id="FRFE01000006">
    <property type="protein sequence ID" value="SHO46709.1"/>
    <property type="molecule type" value="Genomic_DNA"/>
</dbReference>
<accession>A0A1M7Y3X9</accession>
<dbReference type="InterPro" id="IPR017846">
    <property type="entry name" value="Nict_dMeBzImd_PRibTrfase_bact"/>
</dbReference>
<dbReference type="Proteomes" id="UP000184603">
    <property type="component" value="Unassembled WGS sequence"/>
</dbReference>
<feature type="domain" description="Alcohol dehydrogenase-like N-terminal" evidence="12">
    <location>
        <begin position="26"/>
        <end position="120"/>
    </location>
</feature>
<dbReference type="AlphaFoldDB" id="A0A1M7Y3X9"/>
<dbReference type="InterPro" id="IPR011032">
    <property type="entry name" value="GroES-like_sf"/>
</dbReference>
<dbReference type="Gene3D" id="3.40.50.10210">
    <property type="match status" value="1"/>
</dbReference>
<evidence type="ECO:0000256" key="7">
    <source>
        <dbReference type="ARBA" id="ARBA00022679"/>
    </source>
</evidence>
<evidence type="ECO:0000256" key="5">
    <source>
        <dbReference type="ARBA" id="ARBA00022573"/>
    </source>
</evidence>
<dbReference type="GO" id="GO:0009236">
    <property type="term" value="P:cobalamin biosynthetic process"/>
    <property type="evidence" value="ECO:0007669"/>
    <property type="project" value="UniProtKB-UniRule"/>
</dbReference>
<dbReference type="GO" id="GO:0008939">
    <property type="term" value="F:nicotinate-nucleotide-dimethylbenzimidazole phosphoribosyltransferase activity"/>
    <property type="evidence" value="ECO:0007669"/>
    <property type="project" value="UniProtKB-UniRule"/>
</dbReference>
<dbReference type="FunFam" id="3.40.50.10210:FF:000001">
    <property type="entry name" value="Nicotinate-nucleotide--dimethylbenzimidazole phosphoribosyltransferase"/>
    <property type="match status" value="1"/>
</dbReference>
<keyword evidence="14" id="KW-1185">Reference proteome</keyword>
<dbReference type="NCBIfam" id="TIGR03160">
    <property type="entry name" value="cobT_DBIPRT"/>
    <property type="match status" value="1"/>
</dbReference>
<dbReference type="InterPro" id="IPR023195">
    <property type="entry name" value="Nict_dMeBzImd_PRibTrfase_N"/>
</dbReference>
<protein>
    <recommendedName>
        <fullName evidence="4 10">Nicotinate-nucleotide--dimethylbenzimidazole phosphoribosyltransferase</fullName>
        <shortName evidence="10">NN:DBI PRT</shortName>
        <ecNumber evidence="3 10">2.4.2.21</ecNumber>
    </recommendedName>
    <alternativeName>
        <fullName evidence="8 10">N(1)-alpha-phosphoribosyltransferase</fullName>
    </alternativeName>
</protein>
<dbReference type="SUPFAM" id="SSF52733">
    <property type="entry name" value="Nicotinate mononucleotide:5,6-dimethylbenzimidazole phosphoribosyltransferase (CobT)"/>
    <property type="match status" value="1"/>
</dbReference>